<dbReference type="GeneTree" id="ENSGT00390000010825"/>
<sequence>MYKVDIQADLREAAAVEARRNREKQRQSRIFNARYRTMGVDIEGLKRQVEERKLRENIEKQREEAFGKVQCDKVAQMLEEEEHQRKKQLCQDLVEFRDREQQPSMRREWDIHDPEAVRKGHPARVSDHDPRCGPSSMQCFAGEDLNSVVRQKLQKEHNKLALEEQRNKRNKQLADQQYAGTFELGNKIELDLRAQELAQLEEECRRAKAMALADFNRAQAAEVVEQQHVSQQREQDDNYAEIHNHLTGSLLLEDPSVAKSLLGPHRVITDRWKGMSPEQLQAVWQMQKEQCRENQVRDKKGRAEENWFLQRDAEWDRQRELAARAAMQMEEQEQNFREQLKKSLDDYNRELADAQKSNLKYLEKEVYTNAPTAHYYLQFNTSSR</sequence>
<dbReference type="GO" id="GO:0036126">
    <property type="term" value="C:sperm flagellum"/>
    <property type="evidence" value="ECO:0007669"/>
    <property type="project" value="Ensembl"/>
</dbReference>
<evidence type="ECO:0000256" key="3">
    <source>
        <dbReference type="ARBA" id="ARBA00022490"/>
    </source>
</evidence>
<dbReference type="GO" id="GO:0030317">
    <property type="term" value="P:flagellated sperm motility"/>
    <property type="evidence" value="ECO:0007669"/>
    <property type="project" value="Ensembl"/>
</dbReference>
<name>A0A8C6YIY2_NAJNA</name>
<accession>A0A8C6YIY2</accession>
<reference evidence="12" key="1">
    <citation type="submission" date="2025-08" db="UniProtKB">
        <authorList>
            <consortium name="Ensembl"/>
        </authorList>
    </citation>
    <scope>IDENTIFICATION</scope>
</reference>
<dbReference type="AlphaFoldDB" id="A0A8C6YIY2"/>
<evidence type="ECO:0000256" key="4">
    <source>
        <dbReference type="ARBA" id="ARBA00022846"/>
    </source>
</evidence>
<evidence type="ECO:0000256" key="1">
    <source>
        <dbReference type="ARBA" id="ARBA00004611"/>
    </source>
</evidence>
<feature type="coiled-coil region" evidence="11">
    <location>
        <begin position="322"/>
        <end position="364"/>
    </location>
</feature>
<comment type="subcellular location">
    <subcellularLocation>
        <location evidence="1">Cytoplasm</location>
        <location evidence="1">Cytoskeleton</location>
        <location evidence="1">Flagellum axoneme</location>
    </subcellularLocation>
</comment>
<keyword evidence="4" id="KW-0282">Flagellum</keyword>
<gene>
    <name evidence="12" type="primary">RIBC1</name>
</gene>
<comment type="similarity">
    <text evidence="2">Belongs to the RIB43A family.</text>
</comment>
<keyword evidence="13" id="KW-1185">Reference proteome</keyword>
<evidence type="ECO:0000313" key="12">
    <source>
        <dbReference type="Ensembl" id="ENSNNAP00000029311.1"/>
    </source>
</evidence>
<keyword evidence="3" id="KW-0963">Cytoplasm</keyword>
<dbReference type="OrthoDB" id="429119at2759"/>
<keyword evidence="8" id="KW-0966">Cell projection</keyword>
<protein>
    <recommendedName>
        <fullName evidence="9">RIB43A-like with coiled-coils protein 1</fullName>
    </recommendedName>
</protein>
<evidence type="ECO:0000256" key="10">
    <source>
        <dbReference type="ARBA" id="ARBA00046435"/>
    </source>
</evidence>
<dbReference type="Proteomes" id="UP000694559">
    <property type="component" value="Unplaced"/>
</dbReference>
<evidence type="ECO:0000256" key="6">
    <source>
        <dbReference type="ARBA" id="ARBA00023069"/>
    </source>
</evidence>
<evidence type="ECO:0000256" key="8">
    <source>
        <dbReference type="ARBA" id="ARBA00023273"/>
    </source>
</evidence>
<dbReference type="Pfam" id="PF05914">
    <property type="entry name" value="RIB43A"/>
    <property type="match status" value="1"/>
</dbReference>
<keyword evidence="7" id="KW-0206">Cytoskeleton</keyword>
<proteinExistence type="inferred from homology"/>
<keyword evidence="6" id="KW-0969">Cilium</keyword>
<dbReference type="PANTHER" id="PTHR14517">
    <property type="entry name" value="RIB43A-RELATED"/>
    <property type="match status" value="1"/>
</dbReference>
<comment type="subunit">
    <text evidence="10">Microtubule inner protein component of sperm flagellar doublet microtubules.</text>
</comment>
<dbReference type="OMA" id="CLKMQQE"/>
<evidence type="ECO:0000313" key="13">
    <source>
        <dbReference type="Proteomes" id="UP000694559"/>
    </source>
</evidence>
<keyword evidence="5 11" id="KW-0175">Coiled coil</keyword>
<dbReference type="PANTHER" id="PTHR14517:SF11">
    <property type="entry name" value="RIB43A-LIKE WITH COILED-COILS PROTEIN 1"/>
    <property type="match status" value="1"/>
</dbReference>
<feature type="coiled-coil region" evidence="11">
    <location>
        <begin position="150"/>
        <end position="210"/>
    </location>
</feature>
<evidence type="ECO:0000256" key="9">
    <source>
        <dbReference type="ARBA" id="ARBA00041087"/>
    </source>
</evidence>
<evidence type="ECO:0000256" key="7">
    <source>
        <dbReference type="ARBA" id="ARBA00023212"/>
    </source>
</evidence>
<evidence type="ECO:0000256" key="5">
    <source>
        <dbReference type="ARBA" id="ARBA00023054"/>
    </source>
</evidence>
<dbReference type="Ensembl" id="ENSNNAT00000030735.1">
    <property type="protein sequence ID" value="ENSNNAP00000029311.1"/>
    <property type="gene ID" value="ENSNNAG00000018793.1"/>
</dbReference>
<evidence type="ECO:0000256" key="2">
    <source>
        <dbReference type="ARBA" id="ARBA00006875"/>
    </source>
</evidence>
<dbReference type="InterPro" id="IPR008805">
    <property type="entry name" value="RIB43A"/>
</dbReference>
<reference evidence="12" key="2">
    <citation type="submission" date="2025-09" db="UniProtKB">
        <authorList>
            <consortium name="Ensembl"/>
        </authorList>
    </citation>
    <scope>IDENTIFICATION</scope>
</reference>
<evidence type="ECO:0000256" key="11">
    <source>
        <dbReference type="SAM" id="Coils"/>
    </source>
</evidence>
<dbReference type="GO" id="GO:0160111">
    <property type="term" value="C:axonemal A tubule inner sheath"/>
    <property type="evidence" value="ECO:0007669"/>
    <property type="project" value="Ensembl"/>
</dbReference>
<organism evidence="12 13">
    <name type="scientific">Naja naja</name>
    <name type="common">Indian cobra</name>
    <dbReference type="NCBI Taxonomy" id="35670"/>
    <lineage>
        <taxon>Eukaryota</taxon>
        <taxon>Metazoa</taxon>
        <taxon>Chordata</taxon>
        <taxon>Craniata</taxon>
        <taxon>Vertebrata</taxon>
        <taxon>Euteleostomi</taxon>
        <taxon>Lepidosauria</taxon>
        <taxon>Squamata</taxon>
        <taxon>Bifurcata</taxon>
        <taxon>Unidentata</taxon>
        <taxon>Episquamata</taxon>
        <taxon>Toxicofera</taxon>
        <taxon>Serpentes</taxon>
        <taxon>Colubroidea</taxon>
        <taxon>Elapidae</taxon>
        <taxon>Elapinae</taxon>
        <taxon>Naja</taxon>
    </lineage>
</organism>